<comment type="caution">
    <text evidence="1">The sequence shown here is derived from an EMBL/GenBank/DDBJ whole genome shotgun (WGS) entry which is preliminary data.</text>
</comment>
<evidence type="ECO:0000313" key="1">
    <source>
        <dbReference type="EMBL" id="KII74803.1"/>
    </source>
</evidence>
<dbReference type="EMBL" id="JWZT01000246">
    <property type="protein sequence ID" value="KII74803.1"/>
    <property type="molecule type" value="Genomic_DNA"/>
</dbReference>
<organism evidence="1 2">
    <name type="scientific">Thelohanellus kitauei</name>
    <name type="common">Myxosporean</name>
    <dbReference type="NCBI Taxonomy" id="669202"/>
    <lineage>
        <taxon>Eukaryota</taxon>
        <taxon>Metazoa</taxon>
        <taxon>Cnidaria</taxon>
        <taxon>Myxozoa</taxon>
        <taxon>Myxosporea</taxon>
        <taxon>Bivalvulida</taxon>
        <taxon>Platysporina</taxon>
        <taxon>Myxobolidae</taxon>
        <taxon>Thelohanellus</taxon>
    </lineage>
</organism>
<accession>A0A0C2JYX9</accession>
<keyword evidence="2" id="KW-1185">Reference proteome</keyword>
<name>A0A0C2JYX9_THEKT</name>
<reference evidence="1 2" key="1">
    <citation type="journal article" date="2014" name="Genome Biol. Evol.">
        <title>The genome of the myxosporean Thelohanellus kitauei shows adaptations to nutrient acquisition within its fish host.</title>
        <authorList>
            <person name="Yang Y."/>
            <person name="Xiong J."/>
            <person name="Zhou Z."/>
            <person name="Huo F."/>
            <person name="Miao W."/>
            <person name="Ran C."/>
            <person name="Liu Y."/>
            <person name="Zhang J."/>
            <person name="Feng J."/>
            <person name="Wang M."/>
            <person name="Wang M."/>
            <person name="Wang L."/>
            <person name="Yao B."/>
        </authorList>
    </citation>
    <scope>NUCLEOTIDE SEQUENCE [LARGE SCALE GENOMIC DNA]</scope>
    <source>
        <strain evidence="1">Wuqing</strain>
    </source>
</reference>
<evidence type="ECO:0000313" key="2">
    <source>
        <dbReference type="Proteomes" id="UP000031668"/>
    </source>
</evidence>
<proteinExistence type="predicted"/>
<dbReference type="AlphaFoldDB" id="A0A0C2JYX9"/>
<dbReference type="Proteomes" id="UP000031668">
    <property type="component" value="Unassembled WGS sequence"/>
</dbReference>
<sequence>MVDHFSHWVEAKRMYDQTESTVEAVISVLYRDLKSLKLFIQTKIQSLEYSLKDSSSDINGVTSGKSEKSALCPSFDGPIYVYETLHSDYKIDGLNNPGVKLEVHYNLLFKIWAIQGNRNRTIAIWKSKDQIERTKKECHSR</sequence>
<protein>
    <submittedName>
        <fullName evidence="1">Uncharacterized protein</fullName>
    </submittedName>
</protein>
<gene>
    <name evidence="1" type="ORF">RF11_00621</name>
</gene>